<protein>
    <submittedName>
        <fullName evidence="2">LAFE_0C10726g1_1</fullName>
    </submittedName>
</protein>
<dbReference type="EMBL" id="LT598485">
    <property type="protein sequence ID" value="SCW00732.1"/>
    <property type="molecule type" value="Genomic_DNA"/>
</dbReference>
<sequence>MKNSLINGYLHYESKAMDILSRIGFLEEYMNDPISARITLFLIAVGTLAFINELYITIEMSFLQKETYRELNKSKLDESLKSHRMLLDDDFHSREILDEKSGIVIEEFEAREKFFAKPVHVAHLYVECDVIRHDNDSSLLSKPLKFHIEFSPEEYEHEKRPEFGCKLSVLRRKLYHFFKETNIYNDLVEDKGDDFQFTVSNNVTIYNRRGEPLPASVDSIQLCFLKIETGDTIKCKFVI</sequence>
<dbReference type="OrthoDB" id="4041975at2759"/>
<keyword evidence="1" id="KW-0812">Transmembrane</keyword>
<keyword evidence="1" id="KW-0472">Membrane</keyword>
<feature type="transmembrane region" description="Helical" evidence="1">
    <location>
        <begin position="34"/>
        <end position="55"/>
    </location>
</feature>
<evidence type="ECO:0000313" key="2">
    <source>
        <dbReference type="EMBL" id="SCW00732.1"/>
    </source>
</evidence>
<accession>A0A1G4MA44</accession>
<organism evidence="2 3">
    <name type="scientific">Lachancea fermentati</name>
    <name type="common">Zygosaccharomyces fermentati</name>
    <dbReference type="NCBI Taxonomy" id="4955"/>
    <lineage>
        <taxon>Eukaryota</taxon>
        <taxon>Fungi</taxon>
        <taxon>Dikarya</taxon>
        <taxon>Ascomycota</taxon>
        <taxon>Saccharomycotina</taxon>
        <taxon>Saccharomycetes</taxon>
        <taxon>Saccharomycetales</taxon>
        <taxon>Saccharomycetaceae</taxon>
        <taxon>Lachancea</taxon>
    </lineage>
</organism>
<evidence type="ECO:0000313" key="3">
    <source>
        <dbReference type="Proteomes" id="UP000190831"/>
    </source>
</evidence>
<reference evidence="2 3" key="1">
    <citation type="submission" date="2016-03" db="EMBL/GenBank/DDBJ databases">
        <authorList>
            <person name="Devillers H."/>
        </authorList>
    </citation>
    <scope>NUCLEOTIDE SEQUENCE [LARGE SCALE GENOMIC DNA]</scope>
    <source>
        <strain evidence="2">CBS 6772</strain>
    </source>
</reference>
<keyword evidence="1" id="KW-1133">Transmembrane helix</keyword>
<evidence type="ECO:0000256" key="1">
    <source>
        <dbReference type="SAM" id="Phobius"/>
    </source>
</evidence>
<name>A0A1G4MA44_LACFM</name>
<proteinExistence type="predicted"/>
<keyword evidence="3" id="KW-1185">Reference proteome</keyword>
<dbReference type="AlphaFoldDB" id="A0A1G4MA44"/>
<gene>
    <name evidence="2" type="ORF">LAFE_0C10726G</name>
</gene>
<dbReference type="OMA" id="FEDRDKF"/>
<dbReference type="Proteomes" id="UP000190831">
    <property type="component" value="Chromosome C"/>
</dbReference>